<dbReference type="Pfam" id="PF08765">
    <property type="entry name" value="Mor"/>
    <property type="match status" value="1"/>
</dbReference>
<evidence type="ECO:0000259" key="1">
    <source>
        <dbReference type="Pfam" id="PF08765"/>
    </source>
</evidence>
<protein>
    <submittedName>
        <fullName evidence="2">Mor transcription activator family protein</fullName>
    </submittedName>
</protein>
<proteinExistence type="predicted"/>
<dbReference type="AlphaFoldDB" id="A0A3N1PMJ1"/>
<evidence type="ECO:0000313" key="2">
    <source>
        <dbReference type="EMBL" id="ROQ29925.1"/>
    </source>
</evidence>
<evidence type="ECO:0000313" key="3">
    <source>
        <dbReference type="Proteomes" id="UP000268033"/>
    </source>
</evidence>
<accession>A0A3N1PMJ1</accession>
<gene>
    <name evidence="2" type="ORF">EDC28_102300</name>
</gene>
<dbReference type="STRING" id="584787.GCA_001247655_03245"/>
<keyword evidence="3" id="KW-1185">Reference proteome</keyword>
<sequence>MNFDDALIEEYIDYFPESLQELIRLIGFSQTRQLLSHYGGAKRYIPKRGAQKGRRWDAISDEAFSKLCALYCGETLELPKLDSLLRIQRDLNIVEQSRSGASRAELVAQFGLTNRQIGNIRRRYRMGCHSPSH</sequence>
<dbReference type="EMBL" id="RJUL01000002">
    <property type="protein sequence ID" value="ROQ29925.1"/>
    <property type="molecule type" value="Genomic_DNA"/>
</dbReference>
<organism evidence="2 3">
    <name type="scientific">Gallaecimonas pentaromativorans</name>
    <dbReference type="NCBI Taxonomy" id="584787"/>
    <lineage>
        <taxon>Bacteria</taxon>
        <taxon>Pseudomonadati</taxon>
        <taxon>Pseudomonadota</taxon>
        <taxon>Gammaproteobacteria</taxon>
        <taxon>Enterobacterales</taxon>
        <taxon>Gallaecimonadaceae</taxon>
        <taxon>Gallaecimonas</taxon>
    </lineage>
</organism>
<dbReference type="Proteomes" id="UP000268033">
    <property type="component" value="Unassembled WGS sequence"/>
</dbReference>
<feature type="domain" description="Mor transcription activator" evidence="1">
    <location>
        <begin position="58"/>
        <end position="125"/>
    </location>
</feature>
<dbReference type="OrthoDB" id="8896696at2"/>
<comment type="caution">
    <text evidence="2">The sequence shown here is derived from an EMBL/GenBank/DDBJ whole genome shotgun (WGS) entry which is preliminary data.</text>
</comment>
<reference evidence="2 3" key="1">
    <citation type="submission" date="2018-11" db="EMBL/GenBank/DDBJ databases">
        <title>Genomic Encyclopedia of Type Strains, Phase IV (KMG-IV): sequencing the most valuable type-strain genomes for metagenomic binning, comparative biology and taxonomic classification.</title>
        <authorList>
            <person name="Goeker M."/>
        </authorList>
    </citation>
    <scope>NUCLEOTIDE SEQUENCE [LARGE SCALE GENOMIC DNA]</scope>
    <source>
        <strain evidence="2 3">DSM 21945</strain>
    </source>
</reference>
<dbReference type="InterPro" id="IPR014875">
    <property type="entry name" value="Mor_transcription_activator"/>
</dbReference>
<dbReference type="RefSeq" id="WP_050658726.1">
    <property type="nucleotide sequence ID" value="NZ_JBLXAC010000005.1"/>
</dbReference>
<dbReference type="InterPro" id="IPR009057">
    <property type="entry name" value="Homeodomain-like_sf"/>
</dbReference>
<dbReference type="SUPFAM" id="SSF46689">
    <property type="entry name" value="Homeodomain-like"/>
    <property type="match status" value="1"/>
</dbReference>
<name>A0A3N1PMJ1_9GAMM</name>